<dbReference type="AlphaFoldDB" id="A0A9E5MKV3"/>
<organism evidence="2 3">
    <name type="scientific">Microcella pacifica</name>
    <dbReference type="NCBI Taxonomy" id="2591847"/>
    <lineage>
        <taxon>Bacteria</taxon>
        <taxon>Bacillati</taxon>
        <taxon>Actinomycetota</taxon>
        <taxon>Actinomycetes</taxon>
        <taxon>Micrococcales</taxon>
        <taxon>Microbacteriaceae</taxon>
        <taxon>Microcella</taxon>
    </lineage>
</organism>
<comment type="caution">
    <text evidence="2">The sequence shown here is derived from an EMBL/GenBank/DDBJ whole genome shotgun (WGS) entry which is preliminary data.</text>
</comment>
<reference evidence="2 3" key="1">
    <citation type="submission" date="2019-06" db="EMBL/GenBank/DDBJ databases">
        <authorList>
            <person name="De-Chao Zhang Q."/>
        </authorList>
    </citation>
    <scope>NUCLEOTIDE SEQUENCE [LARGE SCALE GENOMIC DNA]</scope>
    <source>
        <strain evidence="2 3">KN1116</strain>
    </source>
</reference>
<keyword evidence="3" id="KW-1185">Reference proteome</keyword>
<keyword evidence="1" id="KW-0472">Membrane</keyword>
<dbReference type="EMBL" id="VIKT02000018">
    <property type="protein sequence ID" value="NHF63649.1"/>
    <property type="molecule type" value="Genomic_DNA"/>
</dbReference>
<protein>
    <submittedName>
        <fullName evidence="2">Uncharacterized protein</fullName>
    </submittedName>
</protein>
<evidence type="ECO:0000256" key="1">
    <source>
        <dbReference type="SAM" id="Phobius"/>
    </source>
</evidence>
<gene>
    <name evidence="2" type="ORF">FK219_010440</name>
</gene>
<evidence type="ECO:0000313" key="2">
    <source>
        <dbReference type="EMBL" id="NHF63649.1"/>
    </source>
</evidence>
<dbReference type="Proteomes" id="UP000818266">
    <property type="component" value="Unassembled WGS sequence"/>
</dbReference>
<dbReference type="OrthoDB" id="5125647at2"/>
<accession>A0A9E5MKV3</accession>
<keyword evidence="1" id="KW-0812">Transmembrane</keyword>
<dbReference type="RefSeq" id="WP_152582644.1">
    <property type="nucleotide sequence ID" value="NZ_JAVJPO010000015.1"/>
</dbReference>
<sequence>MPALLVTAVTLILVGAIVVSLERHRRLTPVTAALTGLSTLAIVGGAILVTFSATAPALASEVAPRGVGENSLERVDALELPTL</sequence>
<evidence type="ECO:0000313" key="3">
    <source>
        <dbReference type="Proteomes" id="UP000818266"/>
    </source>
</evidence>
<keyword evidence="1" id="KW-1133">Transmembrane helix</keyword>
<feature type="transmembrane region" description="Helical" evidence="1">
    <location>
        <begin position="30"/>
        <end position="51"/>
    </location>
</feature>
<reference evidence="2 3" key="2">
    <citation type="submission" date="2020-03" db="EMBL/GenBank/DDBJ databases">
        <title>Chryseoglobus sp. isolated from a deep-sea seamount.</title>
        <authorList>
            <person name="Zhang D.-C."/>
        </authorList>
    </citation>
    <scope>NUCLEOTIDE SEQUENCE [LARGE SCALE GENOMIC DNA]</scope>
    <source>
        <strain evidence="2 3">KN1116</strain>
    </source>
</reference>
<name>A0A9E5MKV3_9MICO</name>
<proteinExistence type="predicted"/>